<gene>
    <name evidence="1" type="ORF">ALP48_03087</name>
</gene>
<dbReference type="RefSeq" id="WP_057458221.1">
    <property type="nucleotide sequence ID" value="NZ_LJRH01000337.1"/>
</dbReference>
<dbReference type="InterPro" id="IPR029063">
    <property type="entry name" value="SAM-dependent_MTases_sf"/>
</dbReference>
<comment type="caution">
    <text evidence="1">The sequence shown here is derived from an EMBL/GenBank/DDBJ whole genome shotgun (WGS) entry which is preliminary data.</text>
</comment>
<organism evidence="1 2">
    <name type="scientific">Pseudomonas syringae pv. solidagae</name>
    <dbReference type="NCBI Taxonomy" id="264458"/>
    <lineage>
        <taxon>Bacteria</taxon>
        <taxon>Pseudomonadati</taxon>
        <taxon>Pseudomonadota</taxon>
        <taxon>Gammaproteobacteria</taxon>
        <taxon>Pseudomonadales</taxon>
        <taxon>Pseudomonadaceae</taxon>
        <taxon>Pseudomonas</taxon>
        <taxon>Pseudomonas syringae</taxon>
    </lineage>
</organism>
<dbReference type="EMBL" id="RBTH01000061">
    <property type="protein sequence ID" value="RMT49976.1"/>
    <property type="molecule type" value="Genomic_DNA"/>
</dbReference>
<name>A0A0P9ZSP8_PSESX</name>
<protein>
    <submittedName>
        <fullName evidence="1">Uncharacterized protein</fullName>
    </submittedName>
</protein>
<dbReference type="Gene3D" id="3.40.50.150">
    <property type="entry name" value="Vaccinia Virus protein VP39"/>
    <property type="match status" value="1"/>
</dbReference>
<dbReference type="Proteomes" id="UP000268096">
    <property type="component" value="Unassembled WGS sequence"/>
</dbReference>
<dbReference type="SUPFAM" id="SSF53335">
    <property type="entry name" value="S-adenosyl-L-methionine-dependent methyltransferases"/>
    <property type="match status" value="1"/>
</dbReference>
<evidence type="ECO:0000313" key="1">
    <source>
        <dbReference type="EMBL" id="RMT49976.1"/>
    </source>
</evidence>
<evidence type="ECO:0000313" key="2">
    <source>
        <dbReference type="Proteomes" id="UP000268096"/>
    </source>
</evidence>
<sequence>MQKLQEHFLNTEALMKTRHSLMDIYAEHEGYVSDKWDIYLNAYDRLFKNLETSAVSLLEIGIQNGGSLEIWNTLFPHSKIIVGCDINPDCAQLKYDSEKIKLLIGNINDSNIQRQLDALSNEFDIIIDDGSHTSSDIITSFFLLFPKLNIGGIYIIEDLHCSYWQSFEGGLFNKSSSMNFLKSLTDIINHEHWGVPISKSQLLAEFNIPADVETESLLSEIHSIEFVNSICIITKNQPQNNVLGVRHVVGSQELVAKNKFANGGFLVPEPQQSPVQASSNLESEKDKKITSLTLEISELKRLLKEAQPKNG</sequence>
<dbReference type="AlphaFoldDB" id="A0A0P9ZSP8"/>
<accession>A0A0P9ZSP8</accession>
<reference evidence="1 2" key="1">
    <citation type="submission" date="2018-08" db="EMBL/GenBank/DDBJ databases">
        <title>Recombination of ecologically and evolutionarily significant loci maintains genetic cohesion in the Pseudomonas syringae species complex.</title>
        <authorList>
            <person name="Dillon M."/>
            <person name="Thakur S."/>
            <person name="Almeida R.N.D."/>
            <person name="Weir B.S."/>
            <person name="Guttman D.S."/>
        </authorList>
    </citation>
    <scope>NUCLEOTIDE SEQUENCE [LARGE SCALE GENOMIC DNA]</scope>
    <source>
        <strain evidence="1 2">ICMP 16926</strain>
    </source>
</reference>
<proteinExistence type="predicted"/>